<evidence type="ECO:0000256" key="5">
    <source>
        <dbReference type="SAM" id="SignalP"/>
    </source>
</evidence>
<evidence type="ECO:0000256" key="4">
    <source>
        <dbReference type="PIRNR" id="PIRNR002756"/>
    </source>
</evidence>
<feature type="domain" description="PBP" evidence="6">
    <location>
        <begin position="39"/>
        <end position="277"/>
    </location>
</feature>
<evidence type="ECO:0000313" key="8">
    <source>
        <dbReference type="Proteomes" id="UP000441797"/>
    </source>
</evidence>
<keyword evidence="8" id="KW-1185">Reference proteome</keyword>
<dbReference type="OrthoDB" id="9790048at2"/>
<dbReference type="InterPro" id="IPR024370">
    <property type="entry name" value="PBP_domain"/>
</dbReference>
<dbReference type="SUPFAM" id="SSF53850">
    <property type="entry name" value="Periplasmic binding protein-like II"/>
    <property type="match status" value="1"/>
</dbReference>
<keyword evidence="5" id="KW-0732">Signal</keyword>
<dbReference type="Proteomes" id="UP000441797">
    <property type="component" value="Unassembled WGS sequence"/>
</dbReference>
<dbReference type="GO" id="GO:0042301">
    <property type="term" value="F:phosphate ion binding"/>
    <property type="evidence" value="ECO:0007669"/>
    <property type="project" value="InterPro"/>
</dbReference>
<dbReference type="PIRSF" id="PIRSF002756">
    <property type="entry name" value="PstS"/>
    <property type="match status" value="1"/>
</dbReference>
<dbReference type="NCBIfam" id="TIGR00975">
    <property type="entry name" value="3a0107s03"/>
    <property type="match status" value="1"/>
</dbReference>
<name>A0A6N8FWJ2_9CHRO</name>
<dbReference type="EMBL" id="NAPY01000021">
    <property type="protein sequence ID" value="MUL37433.1"/>
    <property type="molecule type" value="Genomic_DNA"/>
</dbReference>
<dbReference type="CDD" id="cd13565">
    <property type="entry name" value="PBP2_PstS"/>
    <property type="match status" value="1"/>
</dbReference>
<accession>A0A6N8FWJ2</accession>
<comment type="caution">
    <text evidence="7">The sequence shown here is derived from an EMBL/GenBank/DDBJ whole genome shotgun (WGS) entry which is preliminary data.</text>
</comment>
<dbReference type="Gene3D" id="3.40.190.10">
    <property type="entry name" value="Periplasmic binding protein-like II"/>
    <property type="match status" value="2"/>
</dbReference>
<protein>
    <recommendedName>
        <fullName evidence="4">Phosphate-binding protein</fullName>
    </recommendedName>
</protein>
<dbReference type="PANTHER" id="PTHR42996">
    <property type="entry name" value="PHOSPHATE-BINDING PROTEIN PSTS"/>
    <property type="match status" value="1"/>
</dbReference>
<feature type="chain" id="PRO_5027037138" description="Phosphate-binding protein" evidence="5">
    <location>
        <begin position="27"/>
        <end position="365"/>
    </location>
</feature>
<dbReference type="PANTHER" id="PTHR42996:SF1">
    <property type="entry name" value="PHOSPHATE-BINDING PROTEIN PSTS"/>
    <property type="match status" value="1"/>
</dbReference>
<dbReference type="GO" id="GO:0043190">
    <property type="term" value="C:ATP-binding cassette (ABC) transporter complex"/>
    <property type="evidence" value="ECO:0007669"/>
    <property type="project" value="InterPro"/>
</dbReference>
<dbReference type="AlphaFoldDB" id="A0A6N8FWJ2"/>
<evidence type="ECO:0000259" key="6">
    <source>
        <dbReference type="Pfam" id="PF12849"/>
    </source>
</evidence>
<dbReference type="GO" id="GO:0035435">
    <property type="term" value="P:phosphate ion transmembrane transport"/>
    <property type="evidence" value="ECO:0007669"/>
    <property type="project" value="InterPro"/>
</dbReference>
<gene>
    <name evidence="7" type="ORF">BWI75_14110</name>
</gene>
<evidence type="ECO:0000256" key="2">
    <source>
        <dbReference type="ARBA" id="ARBA00022448"/>
    </source>
</evidence>
<keyword evidence="3 4" id="KW-0592">Phosphate transport</keyword>
<evidence type="ECO:0000256" key="1">
    <source>
        <dbReference type="ARBA" id="ARBA00008725"/>
    </source>
</evidence>
<feature type="signal peptide" evidence="5">
    <location>
        <begin position="1"/>
        <end position="26"/>
    </location>
</feature>
<dbReference type="InterPro" id="IPR005673">
    <property type="entry name" value="ABC_phos-bd_PstS"/>
</dbReference>
<evidence type="ECO:0000256" key="3">
    <source>
        <dbReference type="ARBA" id="ARBA00022592"/>
    </source>
</evidence>
<keyword evidence="2 4" id="KW-0813">Transport</keyword>
<organism evidence="7 8">
    <name type="scientific">Gloeocapsopsis dulcis AAB1 = 1H9</name>
    <dbReference type="NCBI Taxonomy" id="1433147"/>
    <lineage>
        <taxon>Bacteria</taxon>
        <taxon>Bacillati</taxon>
        <taxon>Cyanobacteriota</taxon>
        <taxon>Cyanophyceae</taxon>
        <taxon>Oscillatoriophycideae</taxon>
        <taxon>Chroococcales</taxon>
        <taxon>Chroococcaceae</taxon>
        <taxon>Gloeocapsopsis</taxon>
        <taxon>Gloeocapsopsis dulcis</taxon>
    </lineage>
</organism>
<dbReference type="PROSITE" id="PS51257">
    <property type="entry name" value="PROKAR_LIPOPROTEIN"/>
    <property type="match status" value="1"/>
</dbReference>
<sequence length="365" mass="39059">MPLQISKSKAFIAPLATLALGLAACGQQTTTPGTGTSPAAQQGPSANISGAGATFPAPLYQRWFTEYNRNVNQGVQVSYQSVGSGAGLEQYINGTVDFGASDAPIQGDRLASFKQKYNADPIQVPMAAGAVPLAYNLPEIEGQELRLPREAYCGIVTGQVTRWNDPSIAQANPDLNLPDRAITFAHRSDGSGTTFIFVNHVDTACPNWQAGVGTSVNWPTGVGAQGNEGVAAQIQQNEGTIGYIEYAYAKLNEIPTALLENASGEFVGPTPESASAVFDGEEIPEDFALLVPDSDNPAAFPIAGLTWILVYPTYEDANKWQAMRNVFEWSLTEGRPITEELGYIPMPDSIVQRIRQVFDERVQAG</sequence>
<dbReference type="Pfam" id="PF12849">
    <property type="entry name" value="PBP_like_2"/>
    <property type="match status" value="1"/>
</dbReference>
<comment type="similarity">
    <text evidence="1 4">Belongs to the PstS family.</text>
</comment>
<evidence type="ECO:0000313" key="7">
    <source>
        <dbReference type="EMBL" id="MUL37433.1"/>
    </source>
</evidence>
<dbReference type="InterPro" id="IPR050962">
    <property type="entry name" value="Phosphate-bind_PstS"/>
</dbReference>
<proteinExistence type="inferred from homology"/>
<reference evidence="7 8" key="1">
    <citation type="journal article" date="2019" name="Front. Microbiol.">
        <title>Genomic Features for Desiccation Tolerance and Sugar Biosynthesis in the Extremophile Gloeocapsopsis sp. UTEX B3054.</title>
        <authorList>
            <person name="Urrejola C."/>
            <person name="Alcorta J."/>
            <person name="Salas L."/>
            <person name="Vasquez M."/>
            <person name="Polz M.F."/>
            <person name="Vicuna R."/>
            <person name="Diez B."/>
        </authorList>
    </citation>
    <scope>NUCLEOTIDE SEQUENCE [LARGE SCALE GENOMIC DNA]</scope>
    <source>
        <strain evidence="7 8">1H9</strain>
    </source>
</reference>
<dbReference type="RefSeq" id="WP_105221267.1">
    <property type="nucleotide sequence ID" value="NZ_NAPY01000021.1"/>
</dbReference>